<keyword evidence="3" id="KW-0418">Kinase</keyword>
<accession>A0A8H3DY74</accession>
<dbReference type="PANTHER" id="PTHR44329:SF288">
    <property type="entry name" value="MITOGEN-ACTIVATED PROTEIN KINASE KINASE KINASE 20"/>
    <property type="match status" value="1"/>
</dbReference>
<dbReference type="Pfam" id="PF07714">
    <property type="entry name" value="PK_Tyr_Ser-Thr"/>
    <property type="match status" value="1"/>
</dbReference>
<keyword evidence="2" id="KW-0547">Nucleotide-binding</keyword>
<evidence type="ECO:0000256" key="3">
    <source>
        <dbReference type="ARBA" id="ARBA00022777"/>
    </source>
</evidence>
<organism evidence="6 7">
    <name type="scientific">Rhizoctonia solani</name>
    <dbReference type="NCBI Taxonomy" id="456999"/>
    <lineage>
        <taxon>Eukaryota</taxon>
        <taxon>Fungi</taxon>
        <taxon>Dikarya</taxon>
        <taxon>Basidiomycota</taxon>
        <taxon>Agaricomycotina</taxon>
        <taxon>Agaricomycetes</taxon>
        <taxon>Cantharellales</taxon>
        <taxon>Ceratobasidiaceae</taxon>
        <taxon>Rhizoctonia</taxon>
    </lineage>
</organism>
<feature type="domain" description="Protein kinase" evidence="5">
    <location>
        <begin position="112"/>
        <end position="400"/>
    </location>
</feature>
<dbReference type="SUPFAM" id="SSF56112">
    <property type="entry name" value="Protein kinase-like (PK-like)"/>
    <property type="match status" value="1"/>
</dbReference>
<dbReference type="GO" id="GO:0004674">
    <property type="term" value="F:protein serine/threonine kinase activity"/>
    <property type="evidence" value="ECO:0007669"/>
    <property type="project" value="TreeGrafter"/>
</dbReference>
<name>A0A8H3DY74_9AGAM</name>
<evidence type="ECO:0000313" key="6">
    <source>
        <dbReference type="EMBL" id="CAE7136174.1"/>
    </source>
</evidence>
<dbReference type="AlphaFoldDB" id="A0A8H3DY74"/>
<dbReference type="EMBL" id="CAJNJQ010001378">
    <property type="protein sequence ID" value="CAE7136174.1"/>
    <property type="molecule type" value="Genomic_DNA"/>
</dbReference>
<evidence type="ECO:0000256" key="4">
    <source>
        <dbReference type="ARBA" id="ARBA00022840"/>
    </source>
</evidence>
<sequence length="401" mass="46479">MVLFLTDWTKKKSEFQQMQRNDVHIQIRTLEDTFMRHLDAFIALYQVESTTSTELCELQAKIRTIQIYIHTSGSSESRNTDQASLEVFQEQFCRISGHTPDAVYIINGKISYRGAIPVNQRTMFDVYKGELHGGEAVAIKHFRQWLKNDDLGRIMRQVQQWSSSSSPFILECRGIGIQTTPAAEGEYDKFQLYLVSPFMKRQDAVSYIRKLRKEGADVNILKYLQEAARGIEYLHHRNPSCVHAGVRGENIIIKDDDTACLNGFGITKVVAFTRLPEYMGFKYKYRWMAPELLAQDKSPMKPCDIWAWAMTALELITGQKPYYGVRKLTLINHIVTQGKRPELSDYPTFEQNCPQPDRLWALLERCWVDASDRPSIREVISELEDIERVQIEQQVAHEWAR</sequence>
<evidence type="ECO:0000256" key="1">
    <source>
        <dbReference type="ARBA" id="ARBA00022679"/>
    </source>
</evidence>
<dbReference type="Proteomes" id="UP000663827">
    <property type="component" value="Unassembled WGS sequence"/>
</dbReference>
<dbReference type="InterPro" id="IPR000719">
    <property type="entry name" value="Prot_kinase_dom"/>
</dbReference>
<keyword evidence="4" id="KW-0067">ATP-binding</keyword>
<reference evidence="6" key="1">
    <citation type="submission" date="2021-01" db="EMBL/GenBank/DDBJ databases">
        <authorList>
            <person name="Kaushik A."/>
        </authorList>
    </citation>
    <scope>NUCLEOTIDE SEQUENCE</scope>
    <source>
        <strain evidence="6">AG5</strain>
    </source>
</reference>
<dbReference type="InterPro" id="IPR001245">
    <property type="entry name" value="Ser-Thr/Tyr_kinase_cat_dom"/>
</dbReference>
<evidence type="ECO:0000259" key="5">
    <source>
        <dbReference type="PROSITE" id="PS50011"/>
    </source>
</evidence>
<keyword evidence="1" id="KW-0808">Transferase</keyword>
<dbReference type="PROSITE" id="PS50011">
    <property type="entry name" value="PROTEIN_KINASE_DOM"/>
    <property type="match status" value="1"/>
</dbReference>
<evidence type="ECO:0000256" key="2">
    <source>
        <dbReference type="ARBA" id="ARBA00022741"/>
    </source>
</evidence>
<dbReference type="InterPro" id="IPR011009">
    <property type="entry name" value="Kinase-like_dom_sf"/>
</dbReference>
<dbReference type="InterPro" id="IPR051681">
    <property type="entry name" value="Ser/Thr_Kinases-Pseudokinases"/>
</dbReference>
<dbReference type="PANTHER" id="PTHR44329">
    <property type="entry name" value="SERINE/THREONINE-PROTEIN KINASE TNNI3K-RELATED"/>
    <property type="match status" value="1"/>
</dbReference>
<protein>
    <recommendedName>
        <fullName evidence="5">Protein kinase domain-containing protein</fullName>
    </recommendedName>
</protein>
<gene>
    <name evidence="6" type="ORF">RDB_LOCUS69008</name>
</gene>
<evidence type="ECO:0000313" key="7">
    <source>
        <dbReference type="Proteomes" id="UP000663827"/>
    </source>
</evidence>
<dbReference type="Gene3D" id="1.10.510.10">
    <property type="entry name" value="Transferase(Phosphotransferase) domain 1"/>
    <property type="match status" value="1"/>
</dbReference>
<dbReference type="GO" id="GO:0005524">
    <property type="term" value="F:ATP binding"/>
    <property type="evidence" value="ECO:0007669"/>
    <property type="project" value="UniProtKB-KW"/>
</dbReference>
<comment type="caution">
    <text evidence="6">The sequence shown here is derived from an EMBL/GenBank/DDBJ whole genome shotgun (WGS) entry which is preliminary data.</text>
</comment>
<proteinExistence type="predicted"/>